<evidence type="ECO:0000256" key="1">
    <source>
        <dbReference type="SAM" id="MobiDB-lite"/>
    </source>
</evidence>
<proteinExistence type="predicted"/>
<organism evidence="3 4">
    <name type="scientific">Cymbomonas tetramitiformis</name>
    <dbReference type="NCBI Taxonomy" id="36881"/>
    <lineage>
        <taxon>Eukaryota</taxon>
        <taxon>Viridiplantae</taxon>
        <taxon>Chlorophyta</taxon>
        <taxon>Pyramimonadophyceae</taxon>
        <taxon>Pyramimonadales</taxon>
        <taxon>Pyramimonadaceae</taxon>
        <taxon>Cymbomonas</taxon>
    </lineage>
</organism>
<accession>A0AAE0GDY3</accession>
<dbReference type="InterPro" id="IPR018392">
    <property type="entry name" value="LysM"/>
</dbReference>
<name>A0AAE0GDY3_9CHLO</name>
<keyword evidence="4" id="KW-1185">Reference proteome</keyword>
<feature type="compositionally biased region" description="Basic and acidic residues" evidence="1">
    <location>
        <begin position="144"/>
        <end position="160"/>
    </location>
</feature>
<feature type="region of interest" description="Disordered" evidence="1">
    <location>
        <begin position="120"/>
        <end position="182"/>
    </location>
</feature>
<comment type="caution">
    <text evidence="3">The sequence shown here is derived from an EMBL/GenBank/DDBJ whole genome shotgun (WGS) entry which is preliminary data.</text>
</comment>
<evidence type="ECO:0000313" key="3">
    <source>
        <dbReference type="EMBL" id="KAK3276158.1"/>
    </source>
</evidence>
<feature type="domain" description="LysM" evidence="2">
    <location>
        <begin position="43"/>
        <end position="94"/>
    </location>
</feature>
<protein>
    <recommendedName>
        <fullName evidence="2">LysM domain-containing protein</fullName>
    </recommendedName>
</protein>
<sequence length="182" mass="20515">MPPERKRNVWLDILAKVAIGSVLGAVAARECSRRRAKGAKILLEIVVKEGDTVGDIITQYVGDYTVDNLRKVTNLNKKTVPHLDFIRAGDVIVVPDNRRPELATAEADWWRRRARSGDIEDTEDLQTTGSTLPPLRQPLPQDPQSDRWAGDRWDKGDSFERGPPPQSSGRGRNKVRLLQDDW</sequence>
<dbReference type="Gene3D" id="3.10.350.10">
    <property type="entry name" value="LysM domain"/>
    <property type="match status" value="1"/>
</dbReference>
<dbReference type="Proteomes" id="UP001190700">
    <property type="component" value="Unassembled WGS sequence"/>
</dbReference>
<dbReference type="InterPro" id="IPR036779">
    <property type="entry name" value="LysM_dom_sf"/>
</dbReference>
<reference evidence="3 4" key="1">
    <citation type="journal article" date="2015" name="Genome Biol. Evol.">
        <title>Comparative Genomics of a Bacterivorous Green Alga Reveals Evolutionary Causalities and Consequences of Phago-Mixotrophic Mode of Nutrition.</title>
        <authorList>
            <person name="Burns J.A."/>
            <person name="Paasch A."/>
            <person name="Narechania A."/>
            <person name="Kim E."/>
        </authorList>
    </citation>
    <scope>NUCLEOTIDE SEQUENCE [LARGE SCALE GENOMIC DNA]</scope>
    <source>
        <strain evidence="3 4">PLY_AMNH</strain>
    </source>
</reference>
<dbReference type="EMBL" id="LGRX02006737">
    <property type="protein sequence ID" value="KAK3276158.1"/>
    <property type="molecule type" value="Genomic_DNA"/>
</dbReference>
<evidence type="ECO:0000259" key="2">
    <source>
        <dbReference type="PROSITE" id="PS51782"/>
    </source>
</evidence>
<dbReference type="PROSITE" id="PS51782">
    <property type="entry name" value="LYSM"/>
    <property type="match status" value="1"/>
</dbReference>
<gene>
    <name evidence="3" type="ORF">CYMTET_15753</name>
</gene>
<dbReference type="AlphaFoldDB" id="A0AAE0GDY3"/>
<evidence type="ECO:0000313" key="4">
    <source>
        <dbReference type="Proteomes" id="UP001190700"/>
    </source>
</evidence>